<dbReference type="AlphaFoldDB" id="A0A814W3Y0"/>
<evidence type="ECO:0000313" key="1">
    <source>
        <dbReference type="EMBL" id="CAF1196931.1"/>
    </source>
</evidence>
<gene>
    <name evidence="1" type="ORF">JYZ213_LOCUS26678</name>
    <name evidence="2" type="ORF">OXD698_LOCUS2906</name>
</gene>
<dbReference type="EMBL" id="CAJNOG010000359">
    <property type="protein sequence ID" value="CAF1196931.1"/>
    <property type="molecule type" value="Genomic_DNA"/>
</dbReference>
<name>A0A814W3Y0_9BILA</name>
<organism evidence="1 3">
    <name type="scientific">Adineta steineri</name>
    <dbReference type="NCBI Taxonomy" id="433720"/>
    <lineage>
        <taxon>Eukaryota</taxon>
        <taxon>Metazoa</taxon>
        <taxon>Spiralia</taxon>
        <taxon>Gnathifera</taxon>
        <taxon>Rotifera</taxon>
        <taxon>Eurotatoria</taxon>
        <taxon>Bdelloidea</taxon>
        <taxon>Adinetida</taxon>
        <taxon>Adinetidae</taxon>
        <taxon>Adineta</taxon>
    </lineage>
</organism>
<proteinExistence type="predicted"/>
<comment type="caution">
    <text evidence="1">The sequence shown here is derived from an EMBL/GenBank/DDBJ whole genome shotgun (WGS) entry which is preliminary data.</text>
</comment>
<protein>
    <submittedName>
        <fullName evidence="1">Uncharacterized protein</fullName>
    </submittedName>
</protein>
<dbReference type="EMBL" id="CAJOAZ010000098">
    <property type="protein sequence ID" value="CAF3530338.1"/>
    <property type="molecule type" value="Genomic_DNA"/>
</dbReference>
<evidence type="ECO:0000313" key="2">
    <source>
        <dbReference type="EMBL" id="CAF3530338.1"/>
    </source>
</evidence>
<dbReference type="Proteomes" id="UP000663845">
    <property type="component" value="Unassembled WGS sequence"/>
</dbReference>
<dbReference type="Proteomes" id="UP000663844">
    <property type="component" value="Unassembled WGS sequence"/>
</dbReference>
<reference evidence="1" key="1">
    <citation type="submission" date="2021-02" db="EMBL/GenBank/DDBJ databases">
        <authorList>
            <person name="Nowell W R."/>
        </authorList>
    </citation>
    <scope>NUCLEOTIDE SEQUENCE</scope>
</reference>
<evidence type="ECO:0000313" key="3">
    <source>
        <dbReference type="Proteomes" id="UP000663845"/>
    </source>
</evidence>
<accession>A0A814W3Y0</accession>
<sequence>MKQTIAGDCNGSQCGCYNDYCWSYVKERRNNDGISWCYTQNIDSTSAQHEWKRCSNDHGCDTNRPCVNFVRPKTSEKKSQDNVHAWGFGDLFEWW</sequence>